<dbReference type="Proteomes" id="UP000190140">
    <property type="component" value="Unassembled WGS sequence"/>
</dbReference>
<feature type="coiled-coil region" evidence="1">
    <location>
        <begin position="36"/>
        <end position="77"/>
    </location>
</feature>
<evidence type="ECO:0008006" key="5">
    <source>
        <dbReference type="Google" id="ProtNLM"/>
    </source>
</evidence>
<evidence type="ECO:0000256" key="2">
    <source>
        <dbReference type="SAM" id="Phobius"/>
    </source>
</evidence>
<dbReference type="AlphaFoldDB" id="A0A1V4IAK3"/>
<feature type="transmembrane region" description="Helical" evidence="2">
    <location>
        <begin position="7"/>
        <end position="29"/>
    </location>
</feature>
<keyword evidence="2" id="KW-0472">Membrane</keyword>
<dbReference type="InterPro" id="IPR021522">
    <property type="entry name" value="MctB"/>
</dbReference>
<keyword evidence="4" id="KW-1185">Reference proteome</keyword>
<dbReference type="RefSeq" id="WP_079410393.1">
    <property type="nucleotide sequence ID" value="NZ_MZGW01000001.1"/>
</dbReference>
<dbReference type="OrthoDB" id="2382049at2"/>
<proteinExistence type="predicted"/>
<accession>A0A1V4IAK3</accession>
<sequence>MSINMKYYVVTISAIFIALGIGILIGFNLNTDGLIQDQQTQIIQRLEDRFTNIKNENEILENKVMTLSKKNDNLNKYIEKTYNYVIEDKLVEKNIGIIQTTEDYFYTNVKEFIDSAGGSTSFEIILKDKILENLDLSVLGEELNFQLATKEDLVSYILQSIYETKDSQALIDLREKGLIEIKSMNLEFENLDWVILQGGSIVNNEEKINSFDKKVIDYFKNKNVALVGSERSDVEVSYIPFYKKSRISTVDNIDEVTGKISLIMILDGVKGHFGLKETATDFMPFEVR</sequence>
<comment type="caution">
    <text evidence="3">The sequence shown here is derived from an EMBL/GenBank/DDBJ whole genome shotgun (WGS) entry which is preliminary data.</text>
</comment>
<evidence type="ECO:0000313" key="3">
    <source>
        <dbReference type="EMBL" id="OPJ56959.1"/>
    </source>
</evidence>
<dbReference type="GO" id="GO:0055070">
    <property type="term" value="P:copper ion homeostasis"/>
    <property type="evidence" value="ECO:0007669"/>
    <property type="project" value="InterPro"/>
</dbReference>
<keyword evidence="2" id="KW-1133">Transmembrane helix</keyword>
<evidence type="ECO:0000256" key="1">
    <source>
        <dbReference type="SAM" id="Coils"/>
    </source>
</evidence>
<dbReference type="EMBL" id="MZGW01000001">
    <property type="protein sequence ID" value="OPJ56959.1"/>
    <property type="molecule type" value="Genomic_DNA"/>
</dbReference>
<dbReference type="Pfam" id="PF11382">
    <property type="entry name" value="MctB"/>
    <property type="match status" value="1"/>
</dbReference>
<protein>
    <recommendedName>
        <fullName evidence="5">Copper transporter MctB</fullName>
    </recommendedName>
</protein>
<name>A0A1V4IAK3_9FIRM</name>
<dbReference type="GO" id="GO:0016020">
    <property type="term" value="C:membrane"/>
    <property type="evidence" value="ECO:0007669"/>
    <property type="project" value="InterPro"/>
</dbReference>
<reference evidence="3 4" key="1">
    <citation type="submission" date="2017-03" db="EMBL/GenBank/DDBJ databases">
        <title>Genome sequence of Clostridium thermoalcaliphilum DSM 7309.</title>
        <authorList>
            <person name="Poehlein A."/>
            <person name="Daniel R."/>
        </authorList>
    </citation>
    <scope>NUCLEOTIDE SEQUENCE [LARGE SCALE GENOMIC DNA]</scope>
    <source>
        <strain evidence="3 4">DSM 7309</strain>
    </source>
</reference>
<keyword evidence="1" id="KW-0175">Coiled coil</keyword>
<keyword evidence="2" id="KW-0812">Transmembrane</keyword>
<dbReference type="STRING" id="29349.CLOTH_02410"/>
<evidence type="ECO:0000313" key="4">
    <source>
        <dbReference type="Proteomes" id="UP000190140"/>
    </source>
</evidence>
<gene>
    <name evidence="3" type="ORF">CLOTH_02410</name>
</gene>
<organism evidence="3 4">
    <name type="scientific">Alkalithermobacter paradoxus</name>
    <dbReference type="NCBI Taxonomy" id="29349"/>
    <lineage>
        <taxon>Bacteria</taxon>
        <taxon>Bacillati</taxon>
        <taxon>Bacillota</taxon>
        <taxon>Clostridia</taxon>
        <taxon>Peptostreptococcales</taxon>
        <taxon>Tepidibacteraceae</taxon>
        <taxon>Alkalithermobacter</taxon>
    </lineage>
</organism>